<reference evidence="2" key="1">
    <citation type="submission" date="2022-03" db="EMBL/GenBank/DDBJ databases">
        <title>Draft genome sequence of Aduncisulcus paluster, a free-living microaerophilic Fornicata.</title>
        <authorList>
            <person name="Yuyama I."/>
            <person name="Kume K."/>
            <person name="Tamura T."/>
            <person name="Inagaki Y."/>
            <person name="Hashimoto T."/>
        </authorList>
    </citation>
    <scope>NUCLEOTIDE SEQUENCE</scope>
    <source>
        <strain evidence="2">NY0171</strain>
    </source>
</reference>
<evidence type="ECO:0000256" key="1">
    <source>
        <dbReference type="SAM" id="MobiDB-lite"/>
    </source>
</evidence>
<keyword evidence="3" id="KW-1185">Reference proteome</keyword>
<evidence type="ECO:0000313" key="3">
    <source>
        <dbReference type="Proteomes" id="UP001057375"/>
    </source>
</evidence>
<dbReference type="EMBL" id="BQXS01010059">
    <property type="protein sequence ID" value="GKT32808.1"/>
    <property type="molecule type" value="Genomic_DNA"/>
</dbReference>
<evidence type="ECO:0000313" key="2">
    <source>
        <dbReference type="EMBL" id="GKT32808.1"/>
    </source>
</evidence>
<dbReference type="Proteomes" id="UP001057375">
    <property type="component" value="Unassembled WGS sequence"/>
</dbReference>
<name>A0ABQ5KJW0_9EUKA</name>
<gene>
    <name evidence="2" type="ORF">ADUPG1_006872</name>
</gene>
<protein>
    <submittedName>
        <fullName evidence="2">Uncharacterized protein</fullName>
    </submittedName>
</protein>
<organism evidence="2 3">
    <name type="scientific">Aduncisulcus paluster</name>
    <dbReference type="NCBI Taxonomy" id="2918883"/>
    <lineage>
        <taxon>Eukaryota</taxon>
        <taxon>Metamonada</taxon>
        <taxon>Carpediemonas-like organisms</taxon>
        <taxon>Aduncisulcus</taxon>
    </lineage>
</organism>
<accession>A0ABQ5KJW0</accession>
<proteinExistence type="predicted"/>
<comment type="caution">
    <text evidence="2">The sequence shown here is derived from an EMBL/GenBank/DDBJ whole genome shotgun (WGS) entry which is preliminary data.</text>
</comment>
<feature type="region of interest" description="Disordered" evidence="1">
    <location>
        <begin position="1"/>
        <end position="35"/>
    </location>
</feature>
<sequence length="637" mass="74132">MSDTEMKEYQGQSFVGEMESDFGSPGEGDMPISEMSSLSHDIGHIDQISYHSSRDRSSKRQCTMTHSEKLERVIQCFRETRMSREDKRKFAKTLQLTFIPTLSAREVCKDFSCPINHRKEDRLTIYGKKMECIVFSLKSILEFICASPIISPKILTHPQEKSCSSWISQYQGRDDRMNLGLCVYVDDVPLTQMAYNPLCVCTVTIINFPPEFRSTLSSRFILFLVPGGKVSDLKTFIINEIQTQLRECEDLKVFFNPAQKYIDIHTFLFVFTCDSPFRHDIYDIPKPTGTCRLKCSRCTVFRDDIHVMDSCFPLRRCICPFDIKFIPADFLHMEGRTFLRVFLPPFVSLLERKEGIEERLSEYKCGVHLNICHSTTFTAHQFFQFVYVLPGLCIDYDLPLDYVRAAKSRAQYQKMARVSYFNGEKTKEIVEEMKTCRSLMKRIDVSTTALCINFFPHHLEEMVDTFGSIFNCDTDIEERLNGYIIEQSRPSDIRDYKALALRAQSKLCFSPRALTVMITPRDEGWNPSHGTWCSVKSEEGFYYVKLFAMKKLPDEQKERIKNVLVTEKEHFPGSSFLIVQYFKKRSICRMSGDIILTEWGSHEDNFGVEPKESMYKEIRVCGKRLLCYHPYNDEYFT</sequence>